<evidence type="ECO:0000256" key="1">
    <source>
        <dbReference type="ARBA" id="ARBA00004651"/>
    </source>
</evidence>
<evidence type="ECO:0000256" key="8">
    <source>
        <dbReference type="SAM" id="MobiDB-lite"/>
    </source>
</evidence>
<dbReference type="AlphaFoldDB" id="A0A6N3K7W0"/>
<evidence type="ECO:0000313" key="12">
    <source>
        <dbReference type="Proteomes" id="UP000253958"/>
    </source>
</evidence>
<dbReference type="PANTHER" id="PTHR43744">
    <property type="entry name" value="ABC TRANSPORTER PERMEASE PROTEIN MG189-RELATED-RELATED"/>
    <property type="match status" value="1"/>
</dbReference>
<keyword evidence="3" id="KW-1003">Cell membrane</keyword>
<dbReference type="SUPFAM" id="SSF161098">
    <property type="entry name" value="MetI-like"/>
    <property type="match status" value="1"/>
</dbReference>
<evidence type="ECO:0000313" key="10">
    <source>
        <dbReference type="EMBL" id="AXH93059.1"/>
    </source>
</evidence>
<dbReference type="EMBL" id="CP031263">
    <property type="protein sequence ID" value="AXH93059.1"/>
    <property type="molecule type" value="Genomic_DNA"/>
</dbReference>
<comment type="subcellular location">
    <subcellularLocation>
        <location evidence="1 7">Cell membrane</location>
        <topology evidence="1 7">Multi-pass membrane protein</topology>
    </subcellularLocation>
</comment>
<accession>A0A6N3K7W0</accession>
<feature type="transmembrane region" description="Helical" evidence="7">
    <location>
        <begin position="89"/>
        <end position="113"/>
    </location>
</feature>
<sequence length="306" mass="32959">MTTLIRRASGTRSRRPVWQEPPTPVGQGLKAVALTLLVAGVLFPLWVILVTSLSSRETIARAGGLVVVPRGIDTSAYETIFAGGAVTRALWISTLVTVIGTAIALTVTVLAAYGLSRPGSLGHRWLLAYFLIPFLVYPPLVPRYLVVTGLGLKDTIWALVLPPAISVFNLVVVRGFFQGIPSELLDSARIDGASDFRTLARIVLPLSRAVIAVVGLFYAVSYWNVWFDALLFIDRNDMYPIQRVLQSYLLAGQAPHTSGASSGVTMPPTEAIKMAVVVLTVAPIVAVYPFIQRHFVKGVLIGAVKG</sequence>
<keyword evidence="2 7" id="KW-0813">Transport</keyword>
<dbReference type="EMBL" id="WAAR01000023">
    <property type="protein sequence ID" value="KAB1117496.1"/>
    <property type="molecule type" value="Genomic_DNA"/>
</dbReference>
<evidence type="ECO:0000256" key="2">
    <source>
        <dbReference type="ARBA" id="ARBA00022448"/>
    </source>
</evidence>
<keyword evidence="13" id="KW-1185">Reference proteome</keyword>
<evidence type="ECO:0000259" key="9">
    <source>
        <dbReference type="PROSITE" id="PS50928"/>
    </source>
</evidence>
<evidence type="ECO:0000256" key="3">
    <source>
        <dbReference type="ARBA" id="ARBA00022475"/>
    </source>
</evidence>
<evidence type="ECO:0000256" key="6">
    <source>
        <dbReference type="ARBA" id="ARBA00023136"/>
    </source>
</evidence>
<dbReference type="PROSITE" id="PS50928">
    <property type="entry name" value="ABC_TM1"/>
    <property type="match status" value="1"/>
</dbReference>
<dbReference type="GO" id="GO:0055085">
    <property type="term" value="P:transmembrane transport"/>
    <property type="evidence" value="ECO:0007669"/>
    <property type="project" value="InterPro"/>
</dbReference>
<evidence type="ECO:0000256" key="7">
    <source>
        <dbReference type="RuleBase" id="RU363032"/>
    </source>
</evidence>
<protein>
    <submittedName>
        <fullName evidence="10">Carbohydrate ABC transporter permease</fullName>
    </submittedName>
</protein>
<feature type="transmembrane region" description="Helical" evidence="7">
    <location>
        <begin position="156"/>
        <end position="177"/>
    </location>
</feature>
<feature type="domain" description="ABC transmembrane type-1" evidence="9">
    <location>
        <begin position="90"/>
        <end position="285"/>
    </location>
</feature>
<reference evidence="10 12" key="1">
    <citation type="submission" date="2018-07" db="EMBL/GenBank/DDBJ databases">
        <authorList>
            <person name="Ye Y."/>
        </authorList>
    </citation>
    <scope>NUCLEOTIDE SEQUENCE [LARGE SCALE GENOMIC DNA]</scope>
    <source>
        <strain evidence="10">110B</strain>
        <strain evidence="12">H14(2018)</strain>
    </source>
</reference>
<feature type="transmembrane region" description="Helical" evidence="7">
    <location>
        <begin position="125"/>
        <end position="144"/>
    </location>
</feature>
<dbReference type="Proteomes" id="UP000253958">
    <property type="component" value="Chromosome"/>
</dbReference>
<proteinExistence type="inferred from homology"/>
<feature type="transmembrane region" description="Helical" evidence="7">
    <location>
        <begin position="31"/>
        <end position="49"/>
    </location>
</feature>
<keyword evidence="6 7" id="KW-0472">Membrane</keyword>
<feature type="transmembrane region" description="Helical" evidence="7">
    <location>
        <begin position="271"/>
        <end position="291"/>
    </location>
</feature>
<dbReference type="OMA" id="GHRWILM"/>
<feature type="region of interest" description="Disordered" evidence="8">
    <location>
        <begin position="1"/>
        <end position="21"/>
    </location>
</feature>
<reference evidence="11 13" key="3">
    <citation type="submission" date="2019-09" db="EMBL/GenBank/DDBJ databases">
        <title>High taxonomic diversity of Micromonospora strains isolated from Medicago sativa nodules in different geographical locations.</title>
        <authorList>
            <person name="Martinez-Hidalgo P."/>
            <person name="Flores-Felix J.D."/>
            <person name="Velazquez E."/>
            <person name="Brau L."/>
            <person name="Trujillo M.E."/>
            <person name="Martinez-Molina E."/>
        </authorList>
    </citation>
    <scope>NUCLEOTIDE SEQUENCE [LARGE SCALE GENOMIC DNA]</scope>
    <source>
        <strain evidence="11 13">ALFB5</strain>
    </source>
</reference>
<dbReference type="RefSeq" id="WP_013286756.1">
    <property type="nucleotide sequence ID" value="NZ_CBDRIO010000011.1"/>
</dbReference>
<dbReference type="CDD" id="cd06261">
    <property type="entry name" value="TM_PBP2"/>
    <property type="match status" value="1"/>
</dbReference>
<reference evidence="10 12" key="2">
    <citation type="submission" date="2018-08" db="EMBL/GenBank/DDBJ databases">
        <title>Streptomyces kandeliansis sp. nov., an endophytic bacterium isolated from mangrove plant.</title>
        <authorList>
            <person name="Wang R."/>
        </authorList>
    </citation>
    <scope>NUCLEOTIDE SEQUENCE [LARGE SCALE GENOMIC DNA]</scope>
    <source>
        <strain evidence="10">110B</strain>
        <strain evidence="12">H14(2018)</strain>
    </source>
</reference>
<gene>
    <name evidence="10" type="ORF">DVH21_25715</name>
    <name evidence="11" type="ORF">F6X54_07465</name>
</gene>
<name>A0A6N3K7W0_9ACTN</name>
<keyword evidence="4 7" id="KW-0812">Transmembrane</keyword>
<dbReference type="Proteomes" id="UP000471364">
    <property type="component" value="Unassembled WGS sequence"/>
</dbReference>
<dbReference type="Pfam" id="PF00528">
    <property type="entry name" value="BPD_transp_1"/>
    <property type="match status" value="1"/>
</dbReference>
<evidence type="ECO:0000256" key="5">
    <source>
        <dbReference type="ARBA" id="ARBA00022989"/>
    </source>
</evidence>
<dbReference type="Gene3D" id="1.10.3720.10">
    <property type="entry name" value="MetI-like"/>
    <property type="match status" value="1"/>
</dbReference>
<organism evidence="10 12">
    <name type="scientific">Micromonospora aurantiaca</name>
    <name type="common">nom. illeg.</name>
    <dbReference type="NCBI Taxonomy" id="47850"/>
    <lineage>
        <taxon>Bacteria</taxon>
        <taxon>Bacillati</taxon>
        <taxon>Actinomycetota</taxon>
        <taxon>Actinomycetes</taxon>
        <taxon>Micromonosporales</taxon>
        <taxon>Micromonosporaceae</taxon>
        <taxon>Micromonospora</taxon>
    </lineage>
</organism>
<evidence type="ECO:0000256" key="4">
    <source>
        <dbReference type="ARBA" id="ARBA00022692"/>
    </source>
</evidence>
<evidence type="ECO:0000313" key="13">
    <source>
        <dbReference type="Proteomes" id="UP000471364"/>
    </source>
</evidence>
<dbReference type="GO" id="GO:0005886">
    <property type="term" value="C:plasma membrane"/>
    <property type="evidence" value="ECO:0007669"/>
    <property type="project" value="UniProtKB-SubCell"/>
</dbReference>
<keyword evidence="5 7" id="KW-1133">Transmembrane helix</keyword>
<dbReference type="PANTHER" id="PTHR43744:SF9">
    <property type="entry name" value="POLYGALACTURONAN_RHAMNOGALACTURONAN TRANSPORT SYSTEM PERMEASE PROTEIN YTCP"/>
    <property type="match status" value="1"/>
</dbReference>
<dbReference type="InterPro" id="IPR035906">
    <property type="entry name" value="MetI-like_sf"/>
</dbReference>
<dbReference type="InterPro" id="IPR000515">
    <property type="entry name" value="MetI-like"/>
</dbReference>
<evidence type="ECO:0000313" key="11">
    <source>
        <dbReference type="EMBL" id="KAB1117496.1"/>
    </source>
</evidence>
<comment type="similarity">
    <text evidence="7">Belongs to the binding-protein-dependent transport system permease family.</text>
</comment>